<feature type="compositionally biased region" description="Basic and acidic residues" evidence="5">
    <location>
        <begin position="77"/>
        <end position="89"/>
    </location>
</feature>
<feature type="transmembrane region" description="Helical" evidence="6">
    <location>
        <begin position="215"/>
        <end position="233"/>
    </location>
</feature>
<evidence type="ECO:0000256" key="5">
    <source>
        <dbReference type="SAM" id="MobiDB-lite"/>
    </source>
</evidence>
<dbReference type="PANTHER" id="PTHR22911:SF6">
    <property type="entry name" value="SOLUTE CARRIER FAMILY 35 MEMBER G1"/>
    <property type="match status" value="1"/>
</dbReference>
<feature type="region of interest" description="Disordered" evidence="5">
    <location>
        <begin position="77"/>
        <end position="101"/>
    </location>
</feature>
<proteinExistence type="predicted"/>
<dbReference type="Proteomes" id="UP000708208">
    <property type="component" value="Unassembled WGS sequence"/>
</dbReference>
<accession>A0A8J2PF85</accession>
<keyword evidence="3 6" id="KW-1133">Transmembrane helix</keyword>
<feature type="transmembrane region" description="Helical" evidence="6">
    <location>
        <begin position="140"/>
        <end position="160"/>
    </location>
</feature>
<evidence type="ECO:0000313" key="9">
    <source>
        <dbReference type="Proteomes" id="UP000708208"/>
    </source>
</evidence>
<feature type="transmembrane region" description="Helical" evidence="6">
    <location>
        <begin position="272"/>
        <end position="292"/>
    </location>
</feature>
<evidence type="ECO:0000256" key="6">
    <source>
        <dbReference type="SAM" id="Phobius"/>
    </source>
</evidence>
<dbReference type="OrthoDB" id="306876at2759"/>
<dbReference type="AlphaFoldDB" id="A0A8J2PF85"/>
<evidence type="ECO:0000256" key="3">
    <source>
        <dbReference type="ARBA" id="ARBA00022989"/>
    </source>
</evidence>
<reference evidence="8" key="1">
    <citation type="submission" date="2021-06" db="EMBL/GenBank/DDBJ databases">
        <authorList>
            <person name="Hodson N. C."/>
            <person name="Mongue J. A."/>
            <person name="Jaron S. K."/>
        </authorList>
    </citation>
    <scope>NUCLEOTIDE SEQUENCE</scope>
</reference>
<keyword evidence="2 6" id="KW-0812">Transmembrane</keyword>
<dbReference type="Pfam" id="PF00892">
    <property type="entry name" value="EamA"/>
    <property type="match status" value="1"/>
</dbReference>
<keyword evidence="4 6" id="KW-0472">Membrane</keyword>
<name>A0A8J2PF85_9HEXA</name>
<dbReference type="GO" id="GO:0016020">
    <property type="term" value="C:membrane"/>
    <property type="evidence" value="ECO:0007669"/>
    <property type="project" value="UniProtKB-SubCell"/>
</dbReference>
<feature type="non-terminal residue" evidence="8">
    <location>
        <position position="296"/>
    </location>
</feature>
<feature type="domain" description="EamA" evidence="7">
    <location>
        <begin position="110"/>
        <end position="256"/>
    </location>
</feature>
<protein>
    <recommendedName>
        <fullName evidence="7">EamA domain-containing protein</fullName>
    </recommendedName>
</protein>
<dbReference type="PANTHER" id="PTHR22911">
    <property type="entry name" value="ACYL-MALONYL CONDENSING ENZYME-RELATED"/>
    <property type="match status" value="1"/>
</dbReference>
<organism evidence="8 9">
    <name type="scientific">Allacma fusca</name>
    <dbReference type="NCBI Taxonomy" id="39272"/>
    <lineage>
        <taxon>Eukaryota</taxon>
        <taxon>Metazoa</taxon>
        <taxon>Ecdysozoa</taxon>
        <taxon>Arthropoda</taxon>
        <taxon>Hexapoda</taxon>
        <taxon>Collembola</taxon>
        <taxon>Symphypleona</taxon>
        <taxon>Sminthuridae</taxon>
        <taxon>Allacma</taxon>
    </lineage>
</organism>
<feature type="transmembrane region" description="Helical" evidence="6">
    <location>
        <begin position="181"/>
        <end position="203"/>
    </location>
</feature>
<sequence>MQSTEGTSSEVQSTIRKEDYVRFAVNLSNHSFCTGCQTPNPGPTQKTKLKHFVKQIKLFCTGDNKEEIVIHADHGIVPESESTHEKTETTDMEDNSHKKKKKSKLRKYRGFMFAVLSSLCFSLTALIVKSLEDYNAVNLALWRFQGAFLPAIPLMIMHQCSKQNKRKLEGYEKKEKTKWSGLKITGLLVLRSIFTCNALLLHFYSLKYLSLGDASVILCSTPVFAYIVAFVLLREPCGFVPIGTSITTLLGVIFILRPPVFTGQGTFDYNTMVGTSLAFGSTLLATVSYCLLRYSR</sequence>
<evidence type="ECO:0000259" key="7">
    <source>
        <dbReference type="Pfam" id="PF00892"/>
    </source>
</evidence>
<evidence type="ECO:0000256" key="2">
    <source>
        <dbReference type="ARBA" id="ARBA00022692"/>
    </source>
</evidence>
<dbReference type="InterPro" id="IPR000620">
    <property type="entry name" value="EamA_dom"/>
</dbReference>
<feature type="transmembrane region" description="Helical" evidence="6">
    <location>
        <begin position="240"/>
        <end position="260"/>
    </location>
</feature>
<feature type="transmembrane region" description="Helical" evidence="6">
    <location>
        <begin position="108"/>
        <end position="128"/>
    </location>
</feature>
<evidence type="ECO:0000256" key="1">
    <source>
        <dbReference type="ARBA" id="ARBA00004141"/>
    </source>
</evidence>
<evidence type="ECO:0000256" key="4">
    <source>
        <dbReference type="ARBA" id="ARBA00023136"/>
    </source>
</evidence>
<evidence type="ECO:0000313" key="8">
    <source>
        <dbReference type="EMBL" id="CAG7734882.1"/>
    </source>
</evidence>
<gene>
    <name evidence="8" type="ORF">AFUS01_LOCUS23245</name>
</gene>
<keyword evidence="9" id="KW-1185">Reference proteome</keyword>
<dbReference type="EMBL" id="CAJVCH010278158">
    <property type="protein sequence ID" value="CAG7734882.1"/>
    <property type="molecule type" value="Genomic_DNA"/>
</dbReference>
<comment type="subcellular location">
    <subcellularLocation>
        <location evidence="1">Membrane</location>
        <topology evidence="1">Multi-pass membrane protein</topology>
    </subcellularLocation>
</comment>
<comment type="caution">
    <text evidence="8">The sequence shown here is derived from an EMBL/GenBank/DDBJ whole genome shotgun (WGS) entry which is preliminary data.</text>
</comment>